<comment type="caution">
    <text evidence="1">The sequence shown here is derived from an EMBL/GenBank/DDBJ whole genome shotgun (WGS) entry which is preliminary data.</text>
</comment>
<accession>A0A1X0WHS6</accession>
<evidence type="ECO:0000313" key="2">
    <source>
        <dbReference type="Proteomes" id="UP000192536"/>
    </source>
</evidence>
<gene>
    <name evidence="1" type="ORF">BS640_05820</name>
</gene>
<dbReference type="RefSeq" id="WP_084912162.1">
    <property type="nucleotide sequence ID" value="NZ_CAUQAZ010000043.1"/>
</dbReference>
<dbReference type="Proteomes" id="UP000192536">
    <property type="component" value="Unassembled WGS sequence"/>
</dbReference>
<sequence>MKTFINPLREKVLNTLDFNISMQAAKVYGSLLHTMDIGRYDDPEMEKVLINRAKESLSLSSESVPNKDCLHIITEAYIIGGHTRLMEKLAGMHEIPPDLLITRYSDEKALERCKKIFTAVHSIEANDLIETVKQIHSFCKDYKRIVLHIHADDIATVVACGLIQQVRELNVYFVNHADHAFTFGSAVANYYFQLSSYGARLDKLKTIAGQTSFLGIPVSDIRPEKATTSSEVSANPSFFSSGAAMKFKPFRGENINPLIAKILDKWPQTTFTIVGVSMLTNFWWWPLKLRYGKRLRLLRYLPYDQFISLTREADFYVDSYPFPGGTAFAEQILAGKRGIGLMSRVQGYSPADKLKRPSVGDVIDTIDHYQDDGVVEEIVAVNGYEAVKKRYLACLYQNEKSSFDMETLVPWGGDTQSLVVRNKVFVPISPEVMKYLYRNEKKLFLRIFLRMSLFNKAYISWNAIKK</sequence>
<dbReference type="EMBL" id="MRWE01000007">
    <property type="protein sequence ID" value="ORJ26357.1"/>
    <property type="molecule type" value="Genomic_DNA"/>
</dbReference>
<keyword evidence="1" id="KW-0808">Transferase</keyword>
<keyword evidence="2" id="KW-1185">Reference proteome</keyword>
<dbReference type="STRING" id="1646377.BS640_05820"/>
<reference evidence="1 2" key="1">
    <citation type="journal article" date="2017" name="Int. J. Syst. Evol. Microbiol.">
        <title>Rouxiella badensis sp. nov. and Rouxiella silvae sp. nov. isolated from peat bog soil in Germany and emendation of the genus description.</title>
        <authorList>
            <person name="Le Fleche-Mateos A."/>
            <person name="Kugler J.H."/>
            <person name="Hansen S.H."/>
            <person name="Syldatk C."/>
            <person name="Hausmann R."/>
            <person name="Lomprez F."/>
            <person name="Vandenbogaert M."/>
            <person name="Manuguerra J.C."/>
            <person name="Grimont P.A."/>
        </authorList>
    </citation>
    <scope>NUCLEOTIDE SEQUENCE [LARGE SCALE GENOMIC DNA]</scope>
    <source>
        <strain evidence="1 2">DSM 100043</strain>
    </source>
</reference>
<dbReference type="GO" id="GO:0016740">
    <property type="term" value="F:transferase activity"/>
    <property type="evidence" value="ECO:0007669"/>
    <property type="project" value="UniProtKB-KW"/>
</dbReference>
<evidence type="ECO:0000313" key="1">
    <source>
        <dbReference type="EMBL" id="ORJ26357.1"/>
    </source>
</evidence>
<protein>
    <submittedName>
        <fullName evidence="1">Group 1 glycosyl transferase</fullName>
    </submittedName>
</protein>
<dbReference type="AlphaFoldDB" id="A0A1X0WHS6"/>
<name>A0A1X0WHS6_9GAMM</name>
<organism evidence="1 2">
    <name type="scientific">Rouxiella badensis</name>
    <dbReference type="NCBI Taxonomy" id="1646377"/>
    <lineage>
        <taxon>Bacteria</taxon>
        <taxon>Pseudomonadati</taxon>
        <taxon>Pseudomonadota</taxon>
        <taxon>Gammaproteobacteria</taxon>
        <taxon>Enterobacterales</taxon>
        <taxon>Yersiniaceae</taxon>
        <taxon>Rouxiella</taxon>
    </lineage>
</organism>
<proteinExistence type="predicted"/>